<dbReference type="PANTHER" id="PTHR47354:SF8">
    <property type="entry name" value="1,2-PHENYLACETYL-COA EPOXIDASE, SUBUNIT E"/>
    <property type="match status" value="1"/>
</dbReference>
<evidence type="ECO:0000313" key="11">
    <source>
        <dbReference type="Proteomes" id="UP000318733"/>
    </source>
</evidence>
<dbReference type="OrthoDB" id="9789468at2"/>
<keyword evidence="7" id="KW-0408">Iron</keyword>
<feature type="domain" description="FAD-binding FR-type" evidence="9">
    <location>
        <begin position="1"/>
        <end position="100"/>
    </location>
</feature>
<evidence type="ECO:0000256" key="2">
    <source>
        <dbReference type="ARBA" id="ARBA00022630"/>
    </source>
</evidence>
<comment type="cofactor">
    <cofactor evidence="1">
        <name>FAD</name>
        <dbReference type="ChEBI" id="CHEBI:57692"/>
    </cofactor>
</comment>
<dbReference type="InterPro" id="IPR017938">
    <property type="entry name" value="Riboflavin_synthase-like_b-brl"/>
</dbReference>
<dbReference type="GO" id="GO:0046872">
    <property type="term" value="F:metal ion binding"/>
    <property type="evidence" value="ECO:0007669"/>
    <property type="project" value="UniProtKB-KW"/>
</dbReference>
<evidence type="ECO:0000256" key="4">
    <source>
        <dbReference type="ARBA" id="ARBA00022723"/>
    </source>
</evidence>
<gene>
    <name evidence="10" type="ORF">FO440_01535</name>
</gene>
<dbReference type="InterPro" id="IPR050415">
    <property type="entry name" value="MRET"/>
</dbReference>
<accession>A0A556MSL9</accession>
<dbReference type="PRINTS" id="PR00410">
    <property type="entry name" value="PHEHYDRXLASE"/>
</dbReference>
<evidence type="ECO:0000313" key="10">
    <source>
        <dbReference type="EMBL" id="TSJ42896.1"/>
    </source>
</evidence>
<keyword evidence="4" id="KW-0479">Metal-binding</keyword>
<dbReference type="GO" id="GO:0050660">
    <property type="term" value="F:flavin adenine dinucleotide binding"/>
    <property type="evidence" value="ECO:0007669"/>
    <property type="project" value="TreeGrafter"/>
</dbReference>
<dbReference type="RefSeq" id="WP_144246466.1">
    <property type="nucleotide sequence ID" value="NZ_VLPK01000001.1"/>
</dbReference>
<dbReference type="GO" id="GO:0016491">
    <property type="term" value="F:oxidoreductase activity"/>
    <property type="evidence" value="ECO:0007669"/>
    <property type="project" value="UniProtKB-KW"/>
</dbReference>
<comment type="caution">
    <text evidence="10">The sequence shown here is derived from an EMBL/GenBank/DDBJ whole genome shotgun (WGS) entry which is preliminary data.</text>
</comment>
<evidence type="ECO:0000256" key="8">
    <source>
        <dbReference type="ARBA" id="ARBA00023014"/>
    </source>
</evidence>
<evidence type="ECO:0000256" key="5">
    <source>
        <dbReference type="ARBA" id="ARBA00022827"/>
    </source>
</evidence>
<evidence type="ECO:0000256" key="6">
    <source>
        <dbReference type="ARBA" id="ARBA00023002"/>
    </source>
</evidence>
<proteinExistence type="predicted"/>
<dbReference type="EMBL" id="VLPK01000001">
    <property type="protein sequence ID" value="TSJ42896.1"/>
    <property type="molecule type" value="Genomic_DNA"/>
</dbReference>
<dbReference type="InterPro" id="IPR001433">
    <property type="entry name" value="OxRdtase_FAD/NAD-bd"/>
</dbReference>
<reference evidence="10 11" key="1">
    <citation type="submission" date="2019-07" db="EMBL/GenBank/DDBJ databases">
        <authorList>
            <person name="Huq M.A."/>
        </authorList>
    </citation>
    <scope>NUCLEOTIDE SEQUENCE [LARGE SCALE GENOMIC DNA]</scope>
    <source>
        <strain evidence="10 11">MAH-19</strain>
    </source>
</reference>
<keyword evidence="11" id="KW-1185">Reference proteome</keyword>
<keyword evidence="2" id="KW-0285">Flavoprotein</keyword>
<keyword evidence="5" id="KW-0274">FAD</keyword>
<sequence length="219" mass="24438">MHKVKVLKTEFITHNVRHFVVERPAGYTFISGQATDVSINKPGLENELRPFTFTGLNSGENLEFTIKIYPDHHGVTEKLGTIVAGDELILHDVFGVINYKQPGLFIAGGAGITPFISILRQLKADNKLEGNTLLFANHTEKDIILKDELNEMLGSNFINVISSPELPETHAQTIDRDLIKQYLNGQANYYICGPDPFVEAMIGYLKELGIQQSQIVVEE</sequence>
<dbReference type="PROSITE" id="PS51384">
    <property type="entry name" value="FAD_FR"/>
    <property type="match status" value="1"/>
</dbReference>
<dbReference type="AlphaFoldDB" id="A0A556MSL9"/>
<evidence type="ECO:0000259" key="9">
    <source>
        <dbReference type="PROSITE" id="PS51384"/>
    </source>
</evidence>
<dbReference type="Pfam" id="PF00175">
    <property type="entry name" value="NAD_binding_1"/>
    <property type="match status" value="1"/>
</dbReference>
<dbReference type="Gene3D" id="2.40.30.10">
    <property type="entry name" value="Translation factors"/>
    <property type="match status" value="1"/>
</dbReference>
<dbReference type="SUPFAM" id="SSF63380">
    <property type="entry name" value="Riboflavin synthase domain-like"/>
    <property type="match status" value="1"/>
</dbReference>
<dbReference type="PANTHER" id="PTHR47354">
    <property type="entry name" value="NADH OXIDOREDUCTASE HCR"/>
    <property type="match status" value="1"/>
</dbReference>
<organism evidence="10 11">
    <name type="scientific">Mucilaginibacter corticis</name>
    <dbReference type="NCBI Taxonomy" id="2597670"/>
    <lineage>
        <taxon>Bacteria</taxon>
        <taxon>Pseudomonadati</taxon>
        <taxon>Bacteroidota</taxon>
        <taxon>Sphingobacteriia</taxon>
        <taxon>Sphingobacteriales</taxon>
        <taxon>Sphingobacteriaceae</taxon>
        <taxon>Mucilaginibacter</taxon>
    </lineage>
</organism>
<keyword evidence="8" id="KW-0411">Iron-sulfur</keyword>
<dbReference type="Proteomes" id="UP000318733">
    <property type="component" value="Unassembled WGS sequence"/>
</dbReference>
<keyword evidence="6" id="KW-0560">Oxidoreductase</keyword>
<dbReference type="GO" id="GO:0051537">
    <property type="term" value="F:2 iron, 2 sulfur cluster binding"/>
    <property type="evidence" value="ECO:0007669"/>
    <property type="project" value="UniProtKB-KW"/>
</dbReference>
<dbReference type="InterPro" id="IPR039261">
    <property type="entry name" value="FNR_nucleotide-bd"/>
</dbReference>
<keyword evidence="3" id="KW-0001">2Fe-2S</keyword>
<dbReference type="SUPFAM" id="SSF52343">
    <property type="entry name" value="Ferredoxin reductase-like, C-terminal NADP-linked domain"/>
    <property type="match status" value="1"/>
</dbReference>
<evidence type="ECO:0000256" key="1">
    <source>
        <dbReference type="ARBA" id="ARBA00001974"/>
    </source>
</evidence>
<evidence type="ECO:0000256" key="3">
    <source>
        <dbReference type="ARBA" id="ARBA00022714"/>
    </source>
</evidence>
<dbReference type="Gene3D" id="3.40.50.80">
    <property type="entry name" value="Nucleotide-binding domain of ferredoxin-NADP reductase (FNR) module"/>
    <property type="match status" value="1"/>
</dbReference>
<name>A0A556MSL9_9SPHI</name>
<protein>
    <submittedName>
        <fullName evidence="10">Flavodoxin reductase</fullName>
    </submittedName>
</protein>
<dbReference type="InterPro" id="IPR017927">
    <property type="entry name" value="FAD-bd_FR_type"/>
</dbReference>
<evidence type="ECO:0000256" key="7">
    <source>
        <dbReference type="ARBA" id="ARBA00023004"/>
    </source>
</evidence>